<reference evidence="1 2" key="1">
    <citation type="journal article" date="2012" name="Genome Biol.">
        <title>Genome and low-iron response of an oceanic diatom adapted to chronic iron limitation.</title>
        <authorList>
            <person name="Lommer M."/>
            <person name="Specht M."/>
            <person name="Roy A.S."/>
            <person name="Kraemer L."/>
            <person name="Andreson R."/>
            <person name="Gutowska M.A."/>
            <person name="Wolf J."/>
            <person name="Bergner S.V."/>
            <person name="Schilhabel M.B."/>
            <person name="Klostermeier U.C."/>
            <person name="Beiko R.G."/>
            <person name="Rosenstiel P."/>
            <person name="Hippler M."/>
            <person name="Laroche J."/>
        </authorList>
    </citation>
    <scope>NUCLEOTIDE SEQUENCE [LARGE SCALE GENOMIC DNA]</scope>
    <source>
        <strain evidence="1 2">CCMP1005</strain>
    </source>
</reference>
<dbReference type="EMBL" id="AGNL01035425">
    <property type="protein sequence ID" value="EJK54702.1"/>
    <property type="molecule type" value="Genomic_DNA"/>
</dbReference>
<evidence type="ECO:0000313" key="1">
    <source>
        <dbReference type="EMBL" id="EJK54702.1"/>
    </source>
</evidence>
<accession>K0S7D6</accession>
<proteinExistence type="predicted"/>
<name>K0S7D6_THAOC</name>
<feature type="non-terminal residue" evidence="1">
    <location>
        <position position="1"/>
    </location>
</feature>
<organism evidence="1 2">
    <name type="scientific">Thalassiosira oceanica</name>
    <name type="common">Marine diatom</name>
    <dbReference type="NCBI Taxonomy" id="159749"/>
    <lineage>
        <taxon>Eukaryota</taxon>
        <taxon>Sar</taxon>
        <taxon>Stramenopiles</taxon>
        <taxon>Ochrophyta</taxon>
        <taxon>Bacillariophyta</taxon>
        <taxon>Coscinodiscophyceae</taxon>
        <taxon>Thalassiosirophycidae</taxon>
        <taxon>Thalassiosirales</taxon>
        <taxon>Thalassiosiraceae</taxon>
        <taxon>Thalassiosira</taxon>
    </lineage>
</organism>
<keyword evidence="2" id="KW-1185">Reference proteome</keyword>
<protein>
    <submittedName>
        <fullName evidence="1">Uncharacterized protein</fullName>
    </submittedName>
</protein>
<dbReference type="Proteomes" id="UP000266841">
    <property type="component" value="Unassembled WGS sequence"/>
</dbReference>
<gene>
    <name evidence="1" type="ORF">THAOC_25648</name>
</gene>
<sequence>DSERIETAAFELMWTHEGLNIAEEKATQPNQSRTLAHFGFNGDARQMNVERITREFEERRAEERRASAAAAAAAAAEE</sequence>
<comment type="caution">
    <text evidence="1">The sequence shown here is derived from an EMBL/GenBank/DDBJ whole genome shotgun (WGS) entry which is preliminary data.</text>
</comment>
<dbReference type="AlphaFoldDB" id="K0S7D6"/>
<evidence type="ECO:0000313" key="2">
    <source>
        <dbReference type="Proteomes" id="UP000266841"/>
    </source>
</evidence>